<feature type="domain" description="Helicase ATP-binding" evidence="13">
    <location>
        <begin position="121"/>
        <end position="296"/>
    </location>
</feature>
<evidence type="ECO:0000259" key="14">
    <source>
        <dbReference type="PROSITE" id="PS51194"/>
    </source>
</evidence>
<gene>
    <name evidence="16" type="primary">LOC100200344</name>
</gene>
<evidence type="ECO:0000256" key="12">
    <source>
        <dbReference type="SAM" id="MobiDB-lite"/>
    </source>
</evidence>
<dbReference type="Pfam" id="PF00270">
    <property type="entry name" value="DEAD"/>
    <property type="match status" value="1"/>
</dbReference>
<reference evidence="16" key="2">
    <citation type="submission" date="2025-08" db="UniProtKB">
        <authorList>
            <consortium name="RefSeq"/>
        </authorList>
    </citation>
    <scope>IDENTIFICATION</scope>
</reference>
<dbReference type="Gene3D" id="1.10.10.10">
    <property type="entry name" value="Winged helix-like DNA-binding domain superfamily/Winged helix DNA-binding domain"/>
    <property type="match status" value="1"/>
</dbReference>
<comment type="catalytic activity">
    <reaction evidence="9 10">
        <text>Couples ATP hydrolysis with the unwinding of duplex DNA by translocating in the 3'-5' direction.</text>
        <dbReference type="EC" id="5.6.2.4"/>
    </reaction>
</comment>
<keyword evidence="8" id="KW-0413">Isomerase</keyword>
<proteinExistence type="inferred from homology"/>
<evidence type="ECO:0000256" key="2">
    <source>
        <dbReference type="ARBA" id="ARBA00022723"/>
    </source>
</evidence>
<dbReference type="CDD" id="cd18015">
    <property type="entry name" value="DEXHc_RecQ1"/>
    <property type="match status" value="1"/>
</dbReference>
<dbReference type="InterPro" id="IPR011545">
    <property type="entry name" value="DEAD/DEAH_box_helicase_dom"/>
</dbReference>
<feature type="compositionally biased region" description="Basic and acidic residues" evidence="12">
    <location>
        <begin position="632"/>
        <end position="645"/>
    </location>
</feature>
<comment type="similarity">
    <text evidence="1 10">Belongs to the helicase family. RecQ subfamily.</text>
</comment>
<keyword evidence="4 10" id="KW-0378">Hydrolase</keyword>
<dbReference type="GeneID" id="100200344"/>
<keyword evidence="11" id="KW-0175">Coiled coil</keyword>
<dbReference type="RefSeq" id="XP_065646655.1">
    <property type="nucleotide sequence ID" value="XM_065790583.1"/>
</dbReference>
<evidence type="ECO:0000256" key="10">
    <source>
        <dbReference type="RuleBase" id="RU364117"/>
    </source>
</evidence>
<keyword evidence="7" id="KW-0238">DNA-binding</keyword>
<evidence type="ECO:0000256" key="4">
    <source>
        <dbReference type="ARBA" id="ARBA00022801"/>
    </source>
</evidence>
<evidence type="ECO:0000256" key="6">
    <source>
        <dbReference type="ARBA" id="ARBA00022840"/>
    </source>
</evidence>
<dbReference type="EC" id="5.6.2.4" evidence="10"/>
<keyword evidence="15" id="KW-1185">Reference proteome</keyword>
<evidence type="ECO:0000256" key="5">
    <source>
        <dbReference type="ARBA" id="ARBA00022806"/>
    </source>
</evidence>
<dbReference type="CDD" id="cd18794">
    <property type="entry name" value="SF2_C_RecQ"/>
    <property type="match status" value="1"/>
</dbReference>
<dbReference type="Proteomes" id="UP001652625">
    <property type="component" value="Chromosome 02"/>
</dbReference>
<keyword evidence="5 10" id="KW-0347">Helicase</keyword>
<evidence type="ECO:0000313" key="16">
    <source>
        <dbReference type="RefSeq" id="XP_065646655.1"/>
    </source>
</evidence>
<dbReference type="SUPFAM" id="SSF52540">
    <property type="entry name" value="P-loop containing nucleoside triphosphate hydrolases"/>
    <property type="match status" value="1"/>
</dbReference>
<keyword evidence="3 10" id="KW-0547">Nucleotide-binding</keyword>
<dbReference type="InterPro" id="IPR036388">
    <property type="entry name" value="WH-like_DNA-bd_sf"/>
</dbReference>
<evidence type="ECO:0000256" key="11">
    <source>
        <dbReference type="SAM" id="Coils"/>
    </source>
</evidence>
<keyword evidence="2" id="KW-0479">Metal-binding</keyword>
<dbReference type="SMART" id="SM00487">
    <property type="entry name" value="DEXDc"/>
    <property type="match status" value="1"/>
</dbReference>
<dbReference type="Pfam" id="PF16124">
    <property type="entry name" value="RecQ_Zn_bind"/>
    <property type="match status" value="1"/>
</dbReference>
<dbReference type="GO" id="GO:0004386">
    <property type="term" value="F:helicase activity"/>
    <property type="evidence" value="ECO:0007669"/>
    <property type="project" value="UniProtKB-KW"/>
</dbReference>
<sequence>MKKRLIILKISVFSALYIKKHERSLIMAQDDIAAIQDQISKIDLNIENLKKNISALLKEREALIIKKEALHKQINLSTQNKDHKQSSIYWLKSFPWSENLVNCLQKTFKINTFRPLQLETINATLAKKDCILVMPTGSGKSLCFQLPAVVSDGFTLVISPLVSLMEDQLIGLRELKIEAAMLDASSPKAYITNIQNQMITQNGLLKLLYVTPERLAKSKRFMAKLEKAYSVGSINRIVIDEVHCASHWGHDFRPDYKYLGILKRQFPSLPILGLTATASKKVLDDIKDILNLKSDCLLFRGSFDRPNLFYEVKHTLLSPSELVNEIATCIKSRFKEESGIVYCFSRKDSEEVSTLLNRHGINSHCYHADISSDIKTKVHQLWIKGDIQVIVATIAFGMGIDKPNVRFVIHYSLSKSIENYYQESGRAGRDGLNAYCILYFRFQDIFRQMSMVFSEKTGLEKVYQMLRYCIEKKQCRRKIISLDFEEAWKTSDSCKMCDNCFIEKSRLETRDIRQYGITVVSILKSAAAVDEKLTPLKLIDIWLGKGKSSLRPISVCTLSREECEFVLSKLLLERVVREEFHFTPYSTITYLVPGQHSEHLIQNIISIHHDILIPNDIQSDKLAYTSKRKSIAKPEKSSKKSKITETESSDCLVLINDSENELSS</sequence>
<evidence type="ECO:0000256" key="9">
    <source>
        <dbReference type="ARBA" id="ARBA00034617"/>
    </source>
</evidence>
<dbReference type="SMART" id="SM00490">
    <property type="entry name" value="HELICc"/>
    <property type="match status" value="1"/>
</dbReference>
<dbReference type="PROSITE" id="PS51192">
    <property type="entry name" value="HELICASE_ATP_BIND_1"/>
    <property type="match status" value="1"/>
</dbReference>
<dbReference type="NCBIfam" id="TIGR00614">
    <property type="entry name" value="recQ_fam"/>
    <property type="match status" value="1"/>
</dbReference>
<feature type="region of interest" description="Disordered" evidence="12">
    <location>
        <begin position="628"/>
        <end position="648"/>
    </location>
</feature>
<keyword evidence="10" id="KW-0539">Nucleus</keyword>
<dbReference type="InterPro" id="IPR032284">
    <property type="entry name" value="RecQ_Zn-bd"/>
</dbReference>
<dbReference type="Gene3D" id="3.40.50.300">
    <property type="entry name" value="P-loop containing nucleotide triphosphate hydrolases"/>
    <property type="match status" value="2"/>
</dbReference>
<feature type="domain" description="Helicase C-terminal" evidence="14">
    <location>
        <begin position="322"/>
        <end position="483"/>
    </location>
</feature>
<name>A0ABM4BCI6_HYDVU</name>
<dbReference type="InterPro" id="IPR014001">
    <property type="entry name" value="Helicase_ATP-bd"/>
</dbReference>
<feature type="coiled-coil region" evidence="11">
    <location>
        <begin position="18"/>
        <end position="73"/>
    </location>
</feature>
<comment type="subcellular location">
    <subcellularLocation>
        <location evidence="10">Nucleus</location>
    </subcellularLocation>
</comment>
<dbReference type="InterPro" id="IPR004589">
    <property type="entry name" value="DNA_helicase_ATP-dep_RecQ"/>
</dbReference>
<protein>
    <recommendedName>
        <fullName evidence="10">ATP-dependent DNA helicase</fullName>
        <ecNumber evidence="10">5.6.2.4</ecNumber>
    </recommendedName>
</protein>
<dbReference type="PANTHER" id="PTHR13710:SF105">
    <property type="entry name" value="ATP-DEPENDENT DNA HELICASE Q1"/>
    <property type="match status" value="1"/>
</dbReference>
<evidence type="ECO:0000256" key="7">
    <source>
        <dbReference type="ARBA" id="ARBA00023125"/>
    </source>
</evidence>
<accession>A0ABM4BCI6</accession>
<reference evidence="15" key="1">
    <citation type="submission" date="2025-05" db="UniProtKB">
        <authorList>
            <consortium name="RefSeq"/>
        </authorList>
    </citation>
    <scope>NUCLEOTIDE SEQUENCE [LARGE SCALE GENOMIC DNA]</scope>
</reference>
<keyword evidence="6 10" id="KW-0067">ATP-binding</keyword>
<evidence type="ECO:0000256" key="3">
    <source>
        <dbReference type="ARBA" id="ARBA00022741"/>
    </source>
</evidence>
<comment type="catalytic activity">
    <reaction evidence="10">
        <text>ATP + H2O = ADP + phosphate + H(+)</text>
        <dbReference type="Rhea" id="RHEA:13065"/>
        <dbReference type="ChEBI" id="CHEBI:15377"/>
        <dbReference type="ChEBI" id="CHEBI:15378"/>
        <dbReference type="ChEBI" id="CHEBI:30616"/>
        <dbReference type="ChEBI" id="CHEBI:43474"/>
        <dbReference type="ChEBI" id="CHEBI:456216"/>
    </reaction>
</comment>
<organism evidence="15 16">
    <name type="scientific">Hydra vulgaris</name>
    <name type="common">Hydra</name>
    <name type="synonym">Hydra attenuata</name>
    <dbReference type="NCBI Taxonomy" id="6087"/>
    <lineage>
        <taxon>Eukaryota</taxon>
        <taxon>Metazoa</taxon>
        <taxon>Cnidaria</taxon>
        <taxon>Hydrozoa</taxon>
        <taxon>Hydroidolina</taxon>
        <taxon>Anthoathecata</taxon>
        <taxon>Aplanulata</taxon>
        <taxon>Hydridae</taxon>
        <taxon>Hydra</taxon>
    </lineage>
</organism>
<dbReference type="Pfam" id="PF00271">
    <property type="entry name" value="Helicase_C"/>
    <property type="match status" value="1"/>
</dbReference>
<dbReference type="PROSITE" id="PS51194">
    <property type="entry name" value="HELICASE_CTER"/>
    <property type="match status" value="1"/>
</dbReference>
<dbReference type="InterPro" id="IPR027417">
    <property type="entry name" value="P-loop_NTPase"/>
</dbReference>
<evidence type="ECO:0000313" key="15">
    <source>
        <dbReference type="Proteomes" id="UP001652625"/>
    </source>
</evidence>
<dbReference type="InterPro" id="IPR001650">
    <property type="entry name" value="Helicase_C-like"/>
</dbReference>
<dbReference type="PANTHER" id="PTHR13710">
    <property type="entry name" value="DNA HELICASE RECQ FAMILY MEMBER"/>
    <property type="match status" value="1"/>
</dbReference>
<evidence type="ECO:0000256" key="8">
    <source>
        <dbReference type="ARBA" id="ARBA00023235"/>
    </source>
</evidence>
<evidence type="ECO:0000256" key="1">
    <source>
        <dbReference type="ARBA" id="ARBA00005446"/>
    </source>
</evidence>
<evidence type="ECO:0000259" key="13">
    <source>
        <dbReference type="PROSITE" id="PS51192"/>
    </source>
</evidence>